<sequence length="123" mass="13760">MKTDINGIIDPEGWIEWNESKLGLSTCYYAEYLNTGGWCLYYRWSEMAWLYGGVLDAGLKALKRGWRGFQLGVLVFWGCVGSWILLSLKLPSSPSFQPAASCDWSAAQSLPFSFGLVFLELSA</sequence>
<reference evidence="2" key="1">
    <citation type="journal article" date="2023" name="G3 (Bethesda)">
        <title>Genome assembly and association tests identify interacting loci associated with vigor, precocity, and sex in interspecific pistachio rootstocks.</title>
        <authorList>
            <person name="Palmer W."/>
            <person name="Jacygrad E."/>
            <person name="Sagayaradj S."/>
            <person name="Cavanaugh K."/>
            <person name="Han R."/>
            <person name="Bertier L."/>
            <person name="Beede B."/>
            <person name="Kafkas S."/>
            <person name="Golino D."/>
            <person name="Preece J."/>
            <person name="Michelmore R."/>
        </authorList>
    </citation>
    <scope>NUCLEOTIDE SEQUENCE [LARGE SCALE GENOMIC DNA]</scope>
</reference>
<keyword evidence="2" id="KW-1185">Reference proteome</keyword>
<accession>A0ACC0YFQ6</accession>
<dbReference type="EMBL" id="CM047742">
    <property type="protein sequence ID" value="KAJ0034794.1"/>
    <property type="molecule type" value="Genomic_DNA"/>
</dbReference>
<name>A0ACC0YFQ6_9ROSI</name>
<dbReference type="Proteomes" id="UP001163603">
    <property type="component" value="Chromosome 7"/>
</dbReference>
<protein>
    <submittedName>
        <fullName evidence="1">Uncharacterized protein</fullName>
    </submittedName>
</protein>
<evidence type="ECO:0000313" key="2">
    <source>
        <dbReference type="Proteomes" id="UP001163603"/>
    </source>
</evidence>
<evidence type="ECO:0000313" key="1">
    <source>
        <dbReference type="EMBL" id="KAJ0034794.1"/>
    </source>
</evidence>
<organism evidence="1 2">
    <name type="scientific">Pistacia integerrima</name>
    <dbReference type="NCBI Taxonomy" id="434235"/>
    <lineage>
        <taxon>Eukaryota</taxon>
        <taxon>Viridiplantae</taxon>
        <taxon>Streptophyta</taxon>
        <taxon>Embryophyta</taxon>
        <taxon>Tracheophyta</taxon>
        <taxon>Spermatophyta</taxon>
        <taxon>Magnoliopsida</taxon>
        <taxon>eudicotyledons</taxon>
        <taxon>Gunneridae</taxon>
        <taxon>Pentapetalae</taxon>
        <taxon>rosids</taxon>
        <taxon>malvids</taxon>
        <taxon>Sapindales</taxon>
        <taxon>Anacardiaceae</taxon>
        <taxon>Pistacia</taxon>
    </lineage>
</organism>
<proteinExistence type="predicted"/>
<gene>
    <name evidence="1" type="ORF">Pint_25117</name>
</gene>
<comment type="caution">
    <text evidence="1">The sequence shown here is derived from an EMBL/GenBank/DDBJ whole genome shotgun (WGS) entry which is preliminary data.</text>
</comment>